<comment type="caution">
    <text evidence="1">The sequence shown here is derived from an EMBL/GenBank/DDBJ whole genome shotgun (WGS) entry which is preliminary data.</text>
</comment>
<name>A0A919NU03_9ACTN</name>
<dbReference type="AlphaFoldDB" id="A0A919NU03"/>
<proteinExistence type="predicted"/>
<organism evidence="1 2">
    <name type="scientific">Paractinoplanes tereljensis</name>
    <dbReference type="NCBI Taxonomy" id="571912"/>
    <lineage>
        <taxon>Bacteria</taxon>
        <taxon>Bacillati</taxon>
        <taxon>Actinomycetota</taxon>
        <taxon>Actinomycetes</taxon>
        <taxon>Micromonosporales</taxon>
        <taxon>Micromonosporaceae</taxon>
        <taxon>Paractinoplanes</taxon>
    </lineage>
</organism>
<gene>
    <name evidence="1" type="ORF">Ate02nite_66540</name>
</gene>
<dbReference type="EMBL" id="BOMY01000042">
    <property type="protein sequence ID" value="GIF23924.1"/>
    <property type="molecule type" value="Genomic_DNA"/>
</dbReference>
<reference evidence="1" key="1">
    <citation type="submission" date="2021-01" db="EMBL/GenBank/DDBJ databases">
        <title>Whole genome shotgun sequence of Actinoplanes tereljensis NBRC 105297.</title>
        <authorList>
            <person name="Komaki H."/>
            <person name="Tamura T."/>
        </authorList>
    </citation>
    <scope>NUCLEOTIDE SEQUENCE</scope>
    <source>
        <strain evidence="1">NBRC 105297</strain>
    </source>
</reference>
<evidence type="ECO:0000313" key="2">
    <source>
        <dbReference type="Proteomes" id="UP000623608"/>
    </source>
</evidence>
<dbReference type="RefSeq" id="WP_203811807.1">
    <property type="nucleotide sequence ID" value="NZ_BOMY01000042.1"/>
</dbReference>
<keyword evidence="2" id="KW-1185">Reference proteome</keyword>
<protein>
    <submittedName>
        <fullName evidence="1">Uncharacterized protein</fullName>
    </submittedName>
</protein>
<evidence type="ECO:0000313" key="1">
    <source>
        <dbReference type="EMBL" id="GIF23924.1"/>
    </source>
</evidence>
<accession>A0A919NU03</accession>
<sequence>MHEELLRETLPGEWRVLASTFPMWLSGRRLRPTFTYAARPGSPLSLSDVVSYRTRSGATRRITGVDRFDARTGVFTWRGRGVLSALTSRWRVEHLSDDRELIVLTFERSLVTPAGIDVIGRGPGERPDARDRVPAKFGAVRWIG</sequence>
<dbReference type="Proteomes" id="UP000623608">
    <property type="component" value="Unassembled WGS sequence"/>
</dbReference>